<gene>
    <name evidence="1" type="ORF">AADV58_16975</name>
</gene>
<proteinExistence type="predicted"/>
<keyword evidence="1" id="KW-0614">Plasmid</keyword>
<dbReference type="EMBL" id="CP151407">
    <property type="protein sequence ID" value="WZJ23450.1"/>
    <property type="molecule type" value="Genomic_DNA"/>
</dbReference>
<dbReference type="RefSeq" id="WP_197739103.1">
    <property type="nucleotide sequence ID" value="NZ_CP151407.1"/>
</dbReference>
<geneLocation type="plasmid" evidence="1 2">
    <name>unnamed1</name>
</geneLocation>
<evidence type="ECO:0000313" key="1">
    <source>
        <dbReference type="EMBL" id="WZJ23450.1"/>
    </source>
</evidence>
<accession>A0ABZ2XLJ5</accession>
<dbReference type="Proteomes" id="UP001479520">
    <property type="component" value="Plasmid unnamed1"/>
</dbReference>
<protein>
    <submittedName>
        <fullName evidence="1">Uncharacterized protein</fullName>
    </submittedName>
</protein>
<organism evidence="1 2">
    <name type="scientific">Azonexus hydrophilus</name>
    <dbReference type="NCBI Taxonomy" id="418702"/>
    <lineage>
        <taxon>Bacteria</taxon>
        <taxon>Pseudomonadati</taxon>
        <taxon>Pseudomonadota</taxon>
        <taxon>Betaproteobacteria</taxon>
        <taxon>Rhodocyclales</taxon>
        <taxon>Azonexaceae</taxon>
        <taxon>Azonexus</taxon>
    </lineage>
</organism>
<reference evidence="1 2" key="1">
    <citation type="submission" date="2024-04" db="EMBL/GenBank/DDBJ databases">
        <title>Dissimilatory iodate-reducing microorganisms contribute to the enrichment of iodine in groundwater.</title>
        <authorList>
            <person name="Jiang Z."/>
        </authorList>
    </citation>
    <scope>NUCLEOTIDE SEQUENCE [LARGE SCALE GENOMIC DNA]</scope>
    <source>
        <strain evidence="1 2">NCP973</strain>
        <plasmid evidence="1 2">unnamed1</plasmid>
    </source>
</reference>
<evidence type="ECO:0000313" key="2">
    <source>
        <dbReference type="Proteomes" id="UP001479520"/>
    </source>
</evidence>
<name>A0ABZ2XLJ5_9RHOO</name>
<sequence>MCNFQHGTIECRGDGYCWNADCDGFDPNDHSLPCPACNTKAWLEQQKEEAETCISFSGIDSGTGVDIWESAVRVARRENHEGVEALLREIGEVNALYEDEQGETQTKRFVYPGQGMSVLADSLLSQTPGAVPMIFDVGPSFNECIIAPSGSGMSGQFDKLAK</sequence>
<keyword evidence="2" id="KW-1185">Reference proteome</keyword>